<dbReference type="Gene3D" id="3.30.760.10">
    <property type="entry name" value="RNA Cap, Translation Initiation Factor Eif4e"/>
    <property type="match status" value="1"/>
</dbReference>
<keyword evidence="4 6" id="KW-0694">RNA-binding</keyword>
<dbReference type="InterPro" id="IPR023398">
    <property type="entry name" value="TIF_eIF4e-like"/>
</dbReference>
<dbReference type="Pfam" id="PF01652">
    <property type="entry name" value="IF4E"/>
    <property type="match status" value="1"/>
</dbReference>
<dbReference type="GO" id="GO:0003743">
    <property type="term" value="F:translation initiation factor activity"/>
    <property type="evidence" value="ECO:0007669"/>
    <property type="project" value="UniProtKB-KW"/>
</dbReference>
<dbReference type="SUPFAM" id="SSF55418">
    <property type="entry name" value="eIF4e-like"/>
    <property type="match status" value="1"/>
</dbReference>
<evidence type="ECO:0000256" key="5">
    <source>
        <dbReference type="ARBA" id="ARBA00022917"/>
    </source>
</evidence>
<dbReference type="GO" id="GO:0006417">
    <property type="term" value="P:regulation of translation"/>
    <property type="evidence" value="ECO:0007669"/>
    <property type="project" value="UniProtKB-KW"/>
</dbReference>
<organism evidence="8 9">
    <name type="scientific">Effrenium voratum</name>
    <dbReference type="NCBI Taxonomy" id="2562239"/>
    <lineage>
        <taxon>Eukaryota</taxon>
        <taxon>Sar</taxon>
        <taxon>Alveolata</taxon>
        <taxon>Dinophyceae</taxon>
        <taxon>Suessiales</taxon>
        <taxon>Symbiodiniaceae</taxon>
        <taxon>Effrenium</taxon>
    </lineage>
</organism>
<evidence type="ECO:0000313" key="9">
    <source>
        <dbReference type="Proteomes" id="UP001178507"/>
    </source>
</evidence>
<keyword evidence="2 6" id="KW-0396">Initiation factor</keyword>
<dbReference type="GO" id="GO:0016281">
    <property type="term" value="C:eukaryotic translation initiation factor 4F complex"/>
    <property type="evidence" value="ECO:0007669"/>
    <property type="project" value="TreeGrafter"/>
</dbReference>
<comment type="similarity">
    <text evidence="1 6">Belongs to the eukaryotic initiation factor 4E family.</text>
</comment>
<comment type="caution">
    <text evidence="8">The sequence shown here is derived from an EMBL/GenBank/DDBJ whole genome shotgun (WGS) entry which is preliminary data.</text>
</comment>
<evidence type="ECO:0000256" key="6">
    <source>
        <dbReference type="RuleBase" id="RU004374"/>
    </source>
</evidence>
<evidence type="ECO:0000313" key="8">
    <source>
        <dbReference type="EMBL" id="CAJ1386012.1"/>
    </source>
</evidence>
<evidence type="ECO:0000256" key="2">
    <source>
        <dbReference type="ARBA" id="ARBA00022540"/>
    </source>
</evidence>
<gene>
    <name evidence="8" type="ORF">EVOR1521_LOCUS12478</name>
</gene>
<dbReference type="GO" id="GO:0000340">
    <property type="term" value="F:RNA 7-methylguanosine cap binding"/>
    <property type="evidence" value="ECO:0007669"/>
    <property type="project" value="TreeGrafter"/>
</dbReference>
<protein>
    <submittedName>
        <fullName evidence="8">Uncharacterized protein</fullName>
    </submittedName>
</protein>
<keyword evidence="3" id="KW-0810">Translation regulation</keyword>
<evidence type="ECO:0000256" key="7">
    <source>
        <dbReference type="SAM" id="MobiDB-lite"/>
    </source>
</evidence>
<keyword evidence="9" id="KW-1185">Reference proteome</keyword>
<evidence type="ECO:0000256" key="1">
    <source>
        <dbReference type="ARBA" id="ARBA00009860"/>
    </source>
</evidence>
<accession>A0AA36MW79</accession>
<dbReference type="EMBL" id="CAUJNA010001317">
    <property type="protein sequence ID" value="CAJ1386012.1"/>
    <property type="molecule type" value="Genomic_DNA"/>
</dbReference>
<evidence type="ECO:0000256" key="3">
    <source>
        <dbReference type="ARBA" id="ARBA00022845"/>
    </source>
</evidence>
<evidence type="ECO:0000256" key="4">
    <source>
        <dbReference type="ARBA" id="ARBA00022884"/>
    </source>
</evidence>
<sequence length="580" mass="65301">MAVVEEAVVVPFLSFNGSISPQINAFLESNDTDTSEQDPPLECKWVLWEQLSLSAARDSSQYSQATQRVATLDTIKTFWRYWNYMPQPSMLLEGKKFLRIKDDTRHVVDALMLFKDGIRPEWEDVVNATGGHFTFQLKAGVGGGIIDEIWNNTVLCLIGGSVEHSDMVTGIRLVDKLANKRASHLRIEVWFAKFSETEKIEQLQQSLEKRLARARLSETGTGGLKVFTVVVSDKPLPTEQLSYLAVSSKKAVYQEAICDDDLSAGGRSKRSKEKQTGKQRGFIIRAEVEESPLARVIDWFKDPAKQLMNCAVVSRVDVDEAANVKKAKKKEKDLAVPNLGANECRIETTSRIHHFAHGPGFRVEVSEGTSAQRLNMFTSRREIPLKDWLAFLLKALDRTGRHVMILKRSGKEVLGGAVGEKQAEEVKVQLRRDKAQQAENEWLQSLLSGQAEEAEPEPEVPAESPEAPAPPAALPETEERPAPASGKAKPRRERNKEWQAAPEPGPGAWTEWEQSWQGNTWDEWPSQAQAPVRRWVNKVLCHECGRGQPLKLFWDQDASYCRMCWFKWYGEDPPKSAAVR</sequence>
<dbReference type="Proteomes" id="UP001178507">
    <property type="component" value="Unassembled WGS sequence"/>
</dbReference>
<dbReference type="PANTHER" id="PTHR11960">
    <property type="entry name" value="EUKARYOTIC TRANSLATION INITIATION FACTOR 4E RELATED"/>
    <property type="match status" value="1"/>
</dbReference>
<dbReference type="PANTHER" id="PTHR11960:SF8">
    <property type="entry name" value="EUKARYOTIC TRANSLATION INITIATION FACTOR 4E1-RELATED"/>
    <property type="match status" value="1"/>
</dbReference>
<dbReference type="AlphaFoldDB" id="A0AA36MW79"/>
<keyword evidence="5 6" id="KW-0648">Protein biosynthesis</keyword>
<feature type="region of interest" description="Disordered" evidence="7">
    <location>
        <begin position="450"/>
        <end position="511"/>
    </location>
</feature>
<name>A0AA36MW79_9DINO</name>
<dbReference type="InterPro" id="IPR001040">
    <property type="entry name" value="TIF_eIF_4E"/>
</dbReference>
<reference evidence="8" key="1">
    <citation type="submission" date="2023-08" db="EMBL/GenBank/DDBJ databases">
        <authorList>
            <person name="Chen Y."/>
            <person name="Shah S."/>
            <person name="Dougan E. K."/>
            <person name="Thang M."/>
            <person name="Chan C."/>
        </authorList>
    </citation>
    <scope>NUCLEOTIDE SEQUENCE</scope>
</reference>
<proteinExistence type="inferred from homology"/>